<accession>A0ABW4A3X2</accession>
<evidence type="ECO:0000256" key="1">
    <source>
        <dbReference type="SAM" id="MobiDB-lite"/>
    </source>
</evidence>
<keyword evidence="3" id="KW-1185">Reference proteome</keyword>
<feature type="region of interest" description="Disordered" evidence="1">
    <location>
        <begin position="1"/>
        <end position="73"/>
    </location>
</feature>
<evidence type="ECO:0000313" key="3">
    <source>
        <dbReference type="Proteomes" id="UP001597183"/>
    </source>
</evidence>
<dbReference type="Proteomes" id="UP001597183">
    <property type="component" value="Unassembled WGS sequence"/>
</dbReference>
<comment type="caution">
    <text evidence="2">The sequence shown here is derived from an EMBL/GenBank/DDBJ whole genome shotgun (WGS) entry which is preliminary data.</text>
</comment>
<dbReference type="RefSeq" id="WP_317795416.1">
    <property type="nucleotide sequence ID" value="NZ_AP028461.1"/>
</dbReference>
<dbReference type="EMBL" id="JBHTMK010000008">
    <property type="protein sequence ID" value="MFD1365179.1"/>
    <property type="molecule type" value="Genomic_DNA"/>
</dbReference>
<proteinExistence type="predicted"/>
<sequence length="73" mass="7690">MGGAPAHGGEPQRFVEAPLGETHVLDEDIDSPESRSPATTCCANSPRPEETNYDSDRLARPSADSRAVTPTPA</sequence>
<name>A0ABW4A3X2_9ACTN</name>
<organism evidence="2 3">
    <name type="scientific">Actinoplanes sichuanensis</name>
    <dbReference type="NCBI Taxonomy" id="512349"/>
    <lineage>
        <taxon>Bacteria</taxon>
        <taxon>Bacillati</taxon>
        <taxon>Actinomycetota</taxon>
        <taxon>Actinomycetes</taxon>
        <taxon>Micromonosporales</taxon>
        <taxon>Micromonosporaceae</taxon>
        <taxon>Actinoplanes</taxon>
    </lineage>
</organism>
<evidence type="ECO:0000313" key="2">
    <source>
        <dbReference type="EMBL" id="MFD1365179.1"/>
    </source>
</evidence>
<protein>
    <submittedName>
        <fullName evidence="2">Uncharacterized protein</fullName>
    </submittedName>
</protein>
<feature type="compositionally biased region" description="Polar residues" evidence="1">
    <location>
        <begin position="34"/>
        <end position="43"/>
    </location>
</feature>
<reference evidence="3" key="1">
    <citation type="journal article" date="2019" name="Int. J. Syst. Evol. Microbiol.">
        <title>The Global Catalogue of Microorganisms (GCM) 10K type strain sequencing project: providing services to taxonomists for standard genome sequencing and annotation.</title>
        <authorList>
            <consortium name="The Broad Institute Genomics Platform"/>
            <consortium name="The Broad Institute Genome Sequencing Center for Infectious Disease"/>
            <person name="Wu L."/>
            <person name="Ma J."/>
        </authorList>
    </citation>
    <scope>NUCLEOTIDE SEQUENCE [LARGE SCALE GENOMIC DNA]</scope>
    <source>
        <strain evidence="3">CCM 7526</strain>
    </source>
</reference>
<gene>
    <name evidence="2" type="ORF">ACFQ5G_07480</name>
</gene>
<feature type="compositionally biased region" description="Basic and acidic residues" evidence="1">
    <location>
        <begin position="47"/>
        <end position="59"/>
    </location>
</feature>